<dbReference type="Pfam" id="PF13855">
    <property type="entry name" value="LRR_8"/>
    <property type="match status" value="1"/>
</dbReference>
<dbReference type="InterPro" id="IPR043128">
    <property type="entry name" value="Rev_trsase/Diguanyl_cyclase"/>
</dbReference>
<keyword evidence="20" id="KW-0695">RNA-directed DNA polymerase</keyword>
<evidence type="ECO:0000256" key="21">
    <source>
        <dbReference type="ARBA" id="ARBA00022932"/>
    </source>
</evidence>
<dbReference type="InterPro" id="IPR023779">
    <property type="entry name" value="Chromodomain_CS"/>
</dbReference>
<evidence type="ECO:0008006" key="34">
    <source>
        <dbReference type="Google" id="ProtNLM"/>
    </source>
</evidence>
<keyword evidence="16" id="KW-0255">Endonuclease</keyword>
<dbReference type="GO" id="GO:0004519">
    <property type="term" value="F:endonuclease activity"/>
    <property type="evidence" value="ECO:0007669"/>
    <property type="project" value="UniProtKB-KW"/>
</dbReference>
<keyword evidence="11" id="KW-0540">Nuclease</keyword>
<evidence type="ECO:0000256" key="9">
    <source>
        <dbReference type="ARBA" id="ARBA00022692"/>
    </source>
</evidence>
<evidence type="ECO:0000256" key="7">
    <source>
        <dbReference type="ARBA" id="ARBA00022670"/>
    </source>
</evidence>
<dbReference type="InterPro" id="IPR056924">
    <property type="entry name" value="SH3_Tf2-1"/>
</dbReference>
<evidence type="ECO:0000313" key="33">
    <source>
        <dbReference type="Proteomes" id="UP000436088"/>
    </source>
</evidence>
<evidence type="ECO:0000256" key="14">
    <source>
        <dbReference type="ARBA" id="ARBA00022737"/>
    </source>
</evidence>
<keyword evidence="15" id="KW-0064">Aspartyl protease</keyword>
<dbReference type="SUPFAM" id="SSF56672">
    <property type="entry name" value="DNA/RNA polymerases"/>
    <property type="match status" value="1"/>
</dbReference>
<evidence type="ECO:0000259" key="30">
    <source>
        <dbReference type="PROSITE" id="PS50878"/>
    </source>
</evidence>
<dbReference type="Gene3D" id="2.40.50.40">
    <property type="match status" value="1"/>
</dbReference>
<evidence type="ECO:0000256" key="15">
    <source>
        <dbReference type="ARBA" id="ARBA00022750"/>
    </source>
</evidence>
<dbReference type="GO" id="GO:0004190">
    <property type="term" value="F:aspartic-type endopeptidase activity"/>
    <property type="evidence" value="ECO:0007669"/>
    <property type="project" value="UniProtKB-KW"/>
</dbReference>
<sequence>MSNNHFMGTIPSSFNCMTSLRVLELSKNKLEGKIFSENFKLLNLRDLKLDGNNFSERIPDLLSKSPLLALDVSNNTLSGGIPRWMGNMSSLQRIILSNNHLEGSIPIEFCQLDFLVLVDFSVNNILGSIPSCFNPSQIIQRELKWQHSKLDWWTFELELSSVKHQHLPRRDPNGVMQVESLECIDLSHNNLSGQIPPCLKITTLGDLDFVNVTMTGPSEFLLSVPIDFSMKNGYNSYKGRIISLVSGIDLSCNKLVGEIPPQIGNLHKILGLNLSHNSLTGPIPPTFDKLRKIESVDLSYNKLSGSIPSQLVGLSFMIEDLAALVKQCQNETNPPKWWETQENRITALEARMTTNHSYVEDILKILTGRNGEQEQPAGDQVYSPNNSKNGEKNLVLVTVVKDKSRFSYKTDEPGILKDKPDACLAIKNSSRHENLMGENSNIRPVMLGLETENRGTGGSFSSSGTMWHRPKIELPFFEGVNPRGWLQKCLKYFSLCNVPVDQRVEVATMYLTGKAEIWFDGYIMQKHHVTWHEFEADLCHRFSDRFEELQPHMLLQNPTLGEDFFVSLFISGLREDIKHRVKTLDPKNLSEACKQAKLYELSVEFENRKLRPSFKVPPYPNPIITSKTTSVPLPTKSTSISNPKQNLIDYRRQNNLCFKCGEKFQPGHQCKTRNFNMMIEEESPIPTESVPPDSDQQIMQEEESLEISMNAITGCISHNTLRIQGTIQGKPLNILIYSGSTHSFLTPQWADAGIQVLTPYPLAITVANGQHLFSSARCNKVEWQMQRHSFIHDFRLLKLGGNDMVLGVDWMKLFSPILMDFNQMTMSFKHQGENIVIQGQQPSLLLQQISGATLLKMTASDTPILGHVVLLSMTETPKTIPQVHKPLLKKYNSIFDEPKGLPPRRAHDHAIPLKHGSSPINLRPYRFPHNQKTKVEQQIAAMLSSSIIQPSKSPFASPCLLIKKKDGTWRFCVDYRQLNNLTVKDKFPIPVVEDLLDELHGAVYFSKIDLRSGYWQIRIKEDDIYKTTFRTHQWHYEFKVMPFGLTNAPATFQALMNDLFKSFLRKFVLVFFDDILVYSNSMTEHITHLQLVLEVLQVNQLFAKLSKCFFGQTQVEYLGHIISAVGVATDPTKVEAMRNWPLPKSLKSLRGFLGLTGYYRRFIENYGSISKPLTQLLTKDNFQWTTTALTAFENLKQAMCVAPVLALPDFSKSFCLETDASSGGIGDVLSQEGRPIAYLSKALSPRHTALSINEMEYLAILLPVSKWRHYLESKPFIIKTNHEPLKKGKSNTVADALSRQWEDAGKCLAIGTTLLIPSWVHDVENSYKDDKLAADWINILTVTPTADPNWKFSKGILRFKGRVYIGSTGFLRLQILQILHDSPHGGHSGTQATYQRIKSYFYWPRLKAMAWEVITMDFIEGLPTSLRKNCILVIVDKFTKYSHFMALSHPYTAVEVAKLYLDNVYKLHGQPKMAISDRDKTFTSLFWRELMKQLGTTTLFSTAYHPEIYGQTERVNQCLEQYLRGLCFLQPKQWAKWLAHAEWWYNTTYHTALNLTPFQALYGYKPPTMVWQPDATVYSVGELMKSREETRQMVKQQLEQAANRMKQQADKKRSERSFAVGDKVYLKLQPYRQTSLALRKNLKLAAKFYGPYKITERIGEVAYKLELPENSRLHPVFHVSMLKRHIGPVATSSTEPPVVDEEGQFRIETSQILGRRIINRNNRPVTQLLVRWTNLDASHDTWEDYSVLQGQFPSFDTWGQGSSRGVGIVMVGGEGREREEDEGELGEMRRGLGIENDRLGIMEREGNEDNLPLERIRSGTDLKQQEQPNSPYLQNK</sequence>
<evidence type="ECO:0000256" key="25">
    <source>
        <dbReference type="ARBA" id="ARBA00023172"/>
    </source>
</evidence>
<dbReference type="FunFam" id="3.80.10.10:FF:000383">
    <property type="entry name" value="Leucine-rich repeat receptor protein kinase EMS1"/>
    <property type="match status" value="1"/>
</dbReference>
<dbReference type="EMBL" id="VEPZ02001175">
    <property type="protein sequence ID" value="KAE8689049.1"/>
    <property type="molecule type" value="Genomic_DNA"/>
</dbReference>
<dbReference type="GO" id="GO:0005634">
    <property type="term" value="C:nucleus"/>
    <property type="evidence" value="ECO:0007669"/>
    <property type="project" value="UniProtKB-SubCell"/>
</dbReference>
<evidence type="ECO:0000256" key="5">
    <source>
        <dbReference type="ARBA" id="ARBA00022475"/>
    </source>
</evidence>
<evidence type="ECO:0000256" key="1">
    <source>
        <dbReference type="ARBA" id="ARBA00004123"/>
    </source>
</evidence>
<evidence type="ECO:0000256" key="24">
    <source>
        <dbReference type="ARBA" id="ARBA00023136"/>
    </source>
</evidence>
<keyword evidence="8" id="KW-0808">Transferase</keyword>
<keyword evidence="5" id="KW-1003">Cell membrane</keyword>
<evidence type="ECO:0000256" key="18">
    <source>
        <dbReference type="ARBA" id="ARBA00022842"/>
    </source>
</evidence>
<evidence type="ECO:0000256" key="28">
    <source>
        <dbReference type="SAM" id="Coils"/>
    </source>
</evidence>
<dbReference type="GO" id="GO:0003887">
    <property type="term" value="F:DNA-directed DNA polymerase activity"/>
    <property type="evidence" value="ECO:0007669"/>
    <property type="project" value="UniProtKB-KW"/>
</dbReference>
<evidence type="ECO:0000256" key="27">
    <source>
        <dbReference type="ARBA" id="ARBA00023268"/>
    </source>
</evidence>
<dbReference type="GO" id="GO:0003964">
    <property type="term" value="F:RNA-directed DNA polymerase activity"/>
    <property type="evidence" value="ECO:0007669"/>
    <property type="project" value="UniProtKB-KW"/>
</dbReference>
<organism evidence="32 33">
    <name type="scientific">Hibiscus syriacus</name>
    <name type="common">Rose of Sharon</name>
    <dbReference type="NCBI Taxonomy" id="106335"/>
    <lineage>
        <taxon>Eukaryota</taxon>
        <taxon>Viridiplantae</taxon>
        <taxon>Streptophyta</taxon>
        <taxon>Embryophyta</taxon>
        <taxon>Tracheophyta</taxon>
        <taxon>Spermatophyta</taxon>
        <taxon>Magnoliopsida</taxon>
        <taxon>eudicotyledons</taxon>
        <taxon>Gunneridae</taxon>
        <taxon>Pentapetalae</taxon>
        <taxon>rosids</taxon>
        <taxon>malvids</taxon>
        <taxon>Malvales</taxon>
        <taxon>Malvaceae</taxon>
        <taxon>Malvoideae</taxon>
        <taxon>Hibiscus</taxon>
    </lineage>
</organism>
<keyword evidence="22" id="KW-1133">Transmembrane helix</keyword>
<keyword evidence="19" id="KW-0229">DNA integration</keyword>
<feature type="domain" description="Integrase catalytic" evidence="31">
    <location>
        <begin position="1400"/>
        <end position="1565"/>
    </location>
</feature>
<dbReference type="GO" id="GO:0006310">
    <property type="term" value="P:DNA recombination"/>
    <property type="evidence" value="ECO:0007669"/>
    <property type="project" value="UniProtKB-KW"/>
</dbReference>
<dbReference type="GO" id="GO:0046872">
    <property type="term" value="F:metal ion binding"/>
    <property type="evidence" value="ECO:0007669"/>
    <property type="project" value="UniProtKB-KW"/>
</dbReference>
<evidence type="ECO:0000256" key="29">
    <source>
        <dbReference type="SAM" id="MobiDB-lite"/>
    </source>
</evidence>
<dbReference type="FunFam" id="3.30.70.270:FF:000026">
    <property type="entry name" value="Transposon Ty3-G Gag-Pol polyprotein"/>
    <property type="match status" value="1"/>
</dbReference>
<evidence type="ECO:0000256" key="16">
    <source>
        <dbReference type="ARBA" id="ARBA00022759"/>
    </source>
</evidence>
<dbReference type="Proteomes" id="UP000436088">
    <property type="component" value="Unassembled WGS sequence"/>
</dbReference>
<dbReference type="SUPFAM" id="SSF50630">
    <property type="entry name" value="Acid proteases"/>
    <property type="match status" value="1"/>
</dbReference>
<dbReference type="PANTHER" id="PTHR37984:SF5">
    <property type="entry name" value="PROTEIN NYNRIN-LIKE"/>
    <property type="match status" value="1"/>
</dbReference>
<comment type="similarity">
    <text evidence="4">Belongs to the RLP family.</text>
</comment>
<evidence type="ECO:0000256" key="22">
    <source>
        <dbReference type="ARBA" id="ARBA00022989"/>
    </source>
</evidence>
<keyword evidence="23" id="KW-0238">DNA-binding</keyword>
<evidence type="ECO:0000256" key="12">
    <source>
        <dbReference type="ARBA" id="ARBA00022723"/>
    </source>
</evidence>
<dbReference type="Pfam" id="PF00560">
    <property type="entry name" value="LRR_1"/>
    <property type="match status" value="2"/>
</dbReference>
<evidence type="ECO:0000313" key="32">
    <source>
        <dbReference type="EMBL" id="KAE8689049.1"/>
    </source>
</evidence>
<dbReference type="FunFam" id="3.10.10.10:FF:000007">
    <property type="entry name" value="Retrovirus-related Pol polyprotein from transposon 17.6-like Protein"/>
    <property type="match status" value="1"/>
</dbReference>
<dbReference type="CDD" id="cd09274">
    <property type="entry name" value="RNase_HI_RT_Ty3"/>
    <property type="match status" value="1"/>
</dbReference>
<dbReference type="Pfam" id="PF00078">
    <property type="entry name" value="RVT_1"/>
    <property type="match status" value="1"/>
</dbReference>
<dbReference type="InterPro" id="IPR001584">
    <property type="entry name" value="Integrase_cat-core"/>
</dbReference>
<dbReference type="Gene3D" id="2.40.70.10">
    <property type="entry name" value="Acid Proteases"/>
    <property type="match status" value="1"/>
</dbReference>
<evidence type="ECO:0000259" key="31">
    <source>
        <dbReference type="PROSITE" id="PS50994"/>
    </source>
</evidence>
<dbReference type="Gene3D" id="3.30.70.270">
    <property type="match status" value="2"/>
</dbReference>
<evidence type="ECO:0000256" key="10">
    <source>
        <dbReference type="ARBA" id="ARBA00022695"/>
    </source>
</evidence>
<evidence type="ECO:0000256" key="6">
    <source>
        <dbReference type="ARBA" id="ARBA00022614"/>
    </source>
</evidence>
<proteinExistence type="inferred from homology"/>
<keyword evidence="13" id="KW-0732">Signal</keyword>
<dbReference type="Gene3D" id="3.10.20.370">
    <property type="match status" value="1"/>
</dbReference>
<dbReference type="PROSITE" id="PS50878">
    <property type="entry name" value="RT_POL"/>
    <property type="match status" value="1"/>
</dbReference>
<evidence type="ECO:0000256" key="8">
    <source>
        <dbReference type="ARBA" id="ARBA00022679"/>
    </source>
</evidence>
<dbReference type="CDD" id="cd00024">
    <property type="entry name" value="CD_CSD"/>
    <property type="match status" value="1"/>
</dbReference>
<dbReference type="InterPro" id="IPR041588">
    <property type="entry name" value="Integrase_H2C2"/>
</dbReference>
<dbReference type="SUPFAM" id="SSF54160">
    <property type="entry name" value="Chromo domain-like"/>
    <property type="match status" value="1"/>
</dbReference>
<dbReference type="Gene3D" id="3.30.420.10">
    <property type="entry name" value="Ribonuclease H-like superfamily/Ribonuclease H"/>
    <property type="match status" value="1"/>
</dbReference>
<keyword evidence="21" id="KW-0239">DNA-directed DNA polymerase</keyword>
<comment type="subcellular location">
    <subcellularLocation>
        <location evidence="2">Cell membrane</location>
    </subcellularLocation>
    <subcellularLocation>
        <location evidence="3">Membrane</location>
        <topology evidence="3">Single-pass type I membrane protein</topology>
    </subcellularLocation>
    <subcellularLocation>
        <location evidence="1">Nucleus</location>
    </subcellularLocation>
</comment>
<dbReference type="InterPro" id="IPR012337">
    <property type="entry name" value="RNaseH-like_sf"/>
</dbReference>
<dbReference type="Gene3D" id="3.80.10.10">
    <property type="entry name" value="Ribonuclease Inhibitor"/>
    <property type="match status" value="2"/>
</dbReference>
<protein>
    <recommendedName>
        <fullName evidence="34">Reverse transcriptase</fullName>
    </recommendedName>
</protein>
<keyword evidence="27" id="KW-0511">Multifunctional enzyme</keyword>
<keyword evidence="24" id="KW-0472">Membrane</keyword>
<keyword evidence="7" id="KW-0645">Protease</keyword>
<evidence type="ECO:0000256" key="23">
    <source>
        <dbReference type="ARBA" id="ARBA00023125"/>
    </source>
</evidence>
<keyword evidence="17" id="KW-0378">Hydrolase</keyword>
<dbReference type="Pfam" id="PF00385">
    <property type="entry name" value="Chromo"/>
    <property type="match status" value="1"/>
</dbReference>
<dbReference type="InterPro" id="IPR050951">
    <property type="entry name" value="Retrovirus_Pol_polyprotein"/>
</dbReference>
<evidence type="ECO:0000256" key="26">
    <source>
        <dbReference type="ARBA" id="ARBA00023180"/>
    </source>
</evidence>
<dbReference type="InterPro" id="IPR041577">
    <property type="entry name" value="RT_RNaseH_2"/>
</dbReference>
<dbReference type="InterPro" id="IPR043502">
    <property type="entry name" value="DNA/RNA_pol_sf"/>
</dbReference>
<dbReference type="SUPFAM" id="SSF53098">
    <property type="entry name" value="Ribonuclease H-like"/>
    <property type="match status" value="1"/>
</dbReference>
<accession>A0A6A2ZCA6</accession>
<dbReference type="InterPro" id="IPR000477">
    <property type="entry name" value="RT_dom"/>
</dbReference>
<dbReference type="PROSITE" id="PS50994">
    <property type="entry name" value="INTEGRASE"/>
    <property type="match status" value="1"/>
</dbReference>
<dbReference type="FunFam" id="3.80.10.10:FF:000041">
    <property type="entry name" value="LRR receptor-like serine/threonine-protein kinase ERECTA"/>
    <property type="match status" value="1"/>
</dbReference>
<dbReference type="SUPFAM" id="SSF52058">
    <property type="entry name" value="L domain-like"/>
    <property type="match status" value="1"/>
</dbReference>
<keyword evidence="26" id="KW-0325">Glycoprotein</keyword>
<feature type="region of interest" description="Disordered" evidence="29">
    <location>
        <begin position="1801"/>
        <end position="1836"/>
    </location>
</feature>
<dbReference type="CDD" id="cd01647">
    <property type="entry name" value="RT_LTR"/>
    <property type="match status" value="1"/>
</dbReference>
<reference evidence="32" key="1">
    <citation type="submission" date="2019-09" db="EMBL/GenBank/DDBJ databases">
        <title>Draft genome information of white flower Hibiscus syriacus.</title>
        <authorList>
            <person name="Kim Y.-M."/>
        </authorList>
    </citation>
    <scope>NUCLEOTIDE SEQUENCE [LARGE SCALE GENOMIC DNA]</scope>
    <source>
        <strain evidence="32">YM2019G1</strain>
    </source>
</reference>
<dbReference type="Pfam" id="PF08284">
    <property type="entry name" value="RVP_2"/>
    <property type="match status" value="1"/>
</dbReference>
<keyword evidence="18" id="KW-0460">Magnesium</keyword>
<dbReference type="Pfam" id="PF24626">
    <property type="entry name" value="SH3_Tf2-1"/>
    <property type="match status" value="1"/>
</dbReference>
<evidence type="ECO:0000256" key="20">
    <source>
        <dbReference type="ARBA" id="ARBA00022918"/>
    </source>
</evidence>
<keyword evidence="33" id="KW-1185">Reference proteome</keyword>
<dbReference type="Pfam" id="PF17919">
    <property type="entry name" value="RT_RNaseH_2"/>
    <property type="match status" value="1"/>
</dbReference>
<keyword evidence="25" id="KW-0233">DNA recombination</keyword>
<dbReference type="GO" id="GO:0003677">
    <property type="term" value="F:DNA binding"/>
    <property type="evidence" value="ECO:0007669"/>
    <property type="project" value="UniProtKB-KW"/>
</dbReference>
<feature type="compositionally biased region" description="Polar residues" evidence="29">
    <location>
        <begin position="1825"/>
        <end position="1836"/>
    </location>
</feature>
<dbReference type="PANTHER" id="PTHR37984">
    <property type="entry name" value="PROTEIN CBG26694"/>
    <property type="match status" value="1"/>
</dbReference>
<evidence type="ECO:0000256" key="4">
    <source>
        <dbReference type="ARBA" id="ARBA00009592"/>
    </source>
</evidence>
<dbReference type="InterPro" id="IPR021109">
    <property type="entry name" value="Peptidase_aspartic_dom_sf"/>
</dbReference>
<dbReference type="Pfam" id="PF17921">
    <property type="entry name" value="Integrase_H2C2"/>
    <property type="match status" value="1"/>
</dbReference>
<evidence type="ECO:0000256" key="2">
    <source>
        <dbReference type="ARBA" id="ARBA00004236"/>
    </source>
</evidence>
<keyword evidence="9" id="KW-0812">Transmembrane</keyword>
<dbReference type="GO" id="GO:0006508">
    <property type="term" value="P:proteolysis"/>
    <property type="evidence" value="ECO:0007669"/>
    <property type="project" value="UniProtKB-KW"/>
</dbReference>
<dbReference type="InterPro" id="IPR023780">
    <property type="entry name" value="Chromo_domain"/>
</dbReference>
<keyword evidence="28" id="KW-0175">Coiled coil</keyword>
<evidence type="ECO:0000256" key="19">
    <source>
        <dbReference type="ARBA" id="ARBA00022908"/>
    </source>
</evidence>
<dbReference type="GO" id="GO:0005886">
    <property type="term" value="C:plasma membrane"/>
    <property type="evidence" value="ECO:0007669"/>
    <property type="project" value="UniProtKB-SubCell"/>
</dbReference>
<dbReference type="Gene3D" id="3.10.10.10">
    <property type="entry name" value="HIV Type 1 Reverse Transcriptase, subunit A, domain 1"/>
    <property type="match status" value="1"/>
</dbReference>
<keyword evidence="6" id="KW-0433">Leucine-rich repeat</keyword>
<dbReference type="InterPro" id="IPR032675">
    <property type="entry name" value="LRR_dom_sf"/>
</dbReference>
<comment type="caution">
    <text evidence="32">The sequence shown here is derived from an EMBL/GenBank/DDBJ whole genome shotgun (WGS) entry which is preliminary data.</text>
</comment>
<dbReference type="PROSITE" id="PS00598">
    <property type="entry name" value="CHROMO_1"/>
    <property type="match status" value="1"/>
</dbReference>
<dbReference type="InterPro" id="IPR036397">
    <property type="entry name" value="RNaseH_sf"/>
</dbReference>
<gene>
    <name evidence="32" type="ORF">F3Y22_tig00110945pilonHSYRG00339</name>
</gene>
<name>A0A6A2ZCA6_HIBSY</name>
<feature type="compositionally biased region" description="Basic and acidic residues" evidence="29">
    <location>
        <begin position="1801"/>
        <end position="1824"/>
    </location>
</feature>
<feature type="domain" description="Reverse transcriptase" evidence="30">
    <location>
        <begin position="943"/>
        <end position="1122"/>
    </location>
</feature>
<evidence type="ECO:0000256" key="17">
    <source>
        <dbReference type="ARBA" id="ARBA00022801"/>
    </source>
</evidence>
<evidence type="ECO:0000256" key="11">
    <source>
        <dbReference type="ARBA" id="ARBA00022722"/>
    </source>
</evidence>
<evidence type="ECO:0000256" key="3">
    <source>
        <dbReference type="ARBA" id="ARBA00004479"/>
    </source>
</evidence>
<keyword evidence="10" id="KW-0548">Nucleotidyltransferase</keyword>
<evidence type="ECO:0000256" key="13">
    <source>
        <dbReference type="ARBA" id="ARBA00022729"/>
    </source>
</evidence>
<keyword evidence="12" id="KW-0479">Metal-binding</keyword>
<dbReference type="InterPro" id="IPR001611">
    <property type="entry name" value="Leu-rich_rpt"/>
</dbReference>
<dbReference type="CDD" id="cd00303">
    <property type="entry name" value="retropepsin_like"/>
    <property type="match status" value="1"/>
</dbReference>
<dbReference type="InterPro" id="IPR016197">
    <property type="entry name" value="Chromo-like_dom_sf"/>
</dbReference>
<feature type="coiled-coil region" evidence="28">
    <location>
        <begin position="1584"/>
        <end position="1615"/>
    </location>
</feature>
<keyword evidence="14" id="KW-0677">Repeat</keyword>
<dbReference type="GO" id="GO:0015074">
    <property type="term" value="P:DNA integration"/>
    <property type="evidence" value="ECO:0007669"/>
    <property type="project" value="UniProtKB-KW"/>
</dbReference>